<dbReference type="EMBL" id="UXSR01000018">
    <property type="protein sequence ID" value="VDD74241.1"/>
    <property type="molecule type" value="Genomic_DNA"/>
</dbReference>
<feature type="region of interest" description="Disordered" evidence="1">
    <location>
        <begin position="366"/>
        <end position="474"/>
    </location>
</feature>
<evidence type="ECO:0000313" key="3">
    <source>
        <dbReference type="EMBL" id="VDD74241.1"/>
    </source>
</evidence>
<sequence length="474" mass="52738">MFDYVKLFVGANKASPQPMASPAFLERGHAVVGGHLFSPRPPKRVLADSLMQESRILPCDRDVNFGSPFMRKVKDGENALTPAVLLVIKAAYLGCFCVNLPKLGPGESGYPEVMLHHVTKMIRRCGANTCTQLLQRAMQLDEEGRFFIALLFKASFVETDSVISSCMLTSESFYGQPDTTSEAEFASIDDPRKVDGGNTKAEALEATSVGDLPAPKLRKRDVNWGDRSSIRLSIEVPKSVADAFSPKVLEEVNDSRYFKICFGTEFSDEEEENRSLDDVSTTKKGLEINLTCSMTSVSTKKIGVIESEDGMLSMEALQKLSLPQIQIIVNDLLNQISEKNLQLMKQLPLRDDLILEKEEKQAYLDRCSAKNRSRSYRPSQNHYASPIGPKNTATTSAFNPNPEYRYPYNSPPQRLSSDRHDSCAPPAPKTDTQTTSSVGTRLKTCISQFFSGRRRQRQPQSLSFESANLKSKSF</sequence>
<accession>A0A158QS34</accession>
<feature type="compositionally biased region" description="Polar residues" evidence="1">
    <location>
        <begin position="430"/>
        <end position="439"/>
    </location>
</feature>
<gene>
    <name evidence="3" type="ORF">MCOS_LOCUS244</name>
</gene>
<reference evidence="3 4" key="1">
    <citation type="submission" date="2018-10" db="EMBL/GenBank/DDBJ databases">
        <authorList>
            <consortium name="Pathogen Informatics"/>
        </authorList>
    </citation>
    <scope>NUCLEOTIDE SEQUENCE [LARGE SCALE GENOMIC DNA]</scope>
</reference>
<evidence type="ECO:0000259" key="2">
    <source>
        <dbReference type="Pfam" id="PF10148"/>
    </source>
</evidence>
<organism evidence="3 4">
    <name type="scientific">Mesocestoides corti</name>
    <name type="common">Flatworm</name>
    <dbReference type="NCBI Taxonomy" id="53468"/>
    <lineage>
        <taxon>Eukaryota</taxon>
        <taxon>Metazoa</taxon>
        <taxon>Spiralia</taxon>
        <taxon>Lophotrochozoa</taxon>
        <taxon>Platyhelminthes</taxon>
        <taxon>Cestoda</taxon>
        <taxon>Eucestoda</taxon>
        <taxon>Cyclophyllidea</taxon>
        <taxon>Mesocestoididae</taxon>
        <taxon>Mesocestoides</taxon>
    </lineage>
</organism>
<feature type="compositionally biased region" description="Polar residues" evidence="1">
    <location>
        <begin position="465"/>
        <end position="474"/>
    </location>
</feature>
<evidence type="ECO:0000256" key="1">
    <source>
        <dbReference type="SAM" id="MobiDB-lite"/>
    </source>
</evidence>
<keyword evidence="4" id="KW-1185">Reference proteome</keyword>
<name>A0A158QS34_MESCO</name>
<dbReference type="Proteomes" id="UP000267029">
    <property type="component" value="Unassembled WGS sequence"/>
</dbReference>
<protein>
    <recommendedName>
        <fullName evidence="2">Schwannomin interacting protein 1 C-terminal domain-containing protein</fullName>
    </recommendedName>
</protein>
<dbReference type="Pfam" id="PF10148">
    <property type="entry name" value="SCHIP-1_C"/>
    <property type="match status" value="1"/>
</dbReference>
<dbReference type="AlphaFoldDB" id="A0A158QS34"/>
<dbReference type="InterPro" id="IPR015649">
    <property type="entry name" value="SCHIP_1_C"/>
</dbReference>
<dbReference type="OrthoDB" id="6248695at2759"/>
<evidence type="ECO:0000313" key="4">
    <source>
        <dbReference type="Proteomes" id="UP000267029"/>
    </source>
</evidence>
<feature type="domain" description="Schwannomin interacting protein 1 C-terminal" evidence="2">
    <location>
        <begin position="293"/>
        <end position="357"/>
    </location>
</feature>
<proteinExistence type="predicted"/>